<dbReference type="GO" id="GO:0005634">
    <property type="term" value="C:nucleus"/>
    <property type="evidence" value="ECO:0007669"/>
    <property type="project" value="UniProtKB-SubCell"/>
</dbReference>
<feature type="compositionally biased region" description="Basic and acidic residues" evidence="3">
    <location>
        <begin position="109"/>
        <end position="128"/>
    </location>
</feature>
<dbReference type="KEGG" id="cal:CAALFM_C100970WA"/>
<keyword evidence="7" id="KW-1185">Reference proteome</keyword>
<reference evidence="6 7" key="2">
    <citation type="journal article" date="2007" name="Genome Biol.">
        <title>Assembly of the Candida albicans genome into sixteen supercontigs aligned on the eight chromosomes.</title>
        <authorList>
            <person name="van het Hoog M."/>
            <person name="Rast T.J."/>
            <person name="Martchenko M."/>
            <person name="Grindle S."/>
            <person name="Dignard D."/>
            <person name="Hogues H."/>
            <person name="Cuomo C."/>
            <person name="Berriman M."/>
            <person name="Scherer S."/>
            <person name="Magee B.B."/>
            <person name="Whiteway M."/>
            <person name="Chibana H."/>
            <person name="Nantel A."/>
            <person name="Magee P.T."/>
        </authorList>
    </citation>
    <scope>GENOME REANNOTATION</scope>
    <source>
        <strain evidence="7">SC5314 / ATCC MYA-2876</strain>
    </source>
</reference>
<proteinExistence type="predicted"/>
<dbReference type="Proteomes" id="UP000000559">
    <property type="component" value="Chromosome 1"/>
</dbReference>
<dbReference type="GeneID" id="30514958"/>
<evidence type="ECO:0000256" key="3">
    <source>
        <dbReference type="SAM" id="MobiDB-lite"/>
    </source>
</evidence>
<feature type="compositionally biased region" description="Polar residues" evidence="3">
    <location>
        <begin position="85"/>
        <end position="95"/>
    </location>
</feature>
<dbReference type="EMBL" id="CP017623">
    <property type="protein sequence ID" value="AOW25794.1"/>
    <property type="molecule type" value="Genomic_DNA"/>
</dbReference>
<feature type="region of interest" description="Disordered" evidence="3">
    <location>
        <begin position="77"/>
        <end position="152"/>
    </location>
</feature>
<reference evidence="6 7" key="3">
    <citation type="journal article" date="2013" name="Genome Biol.">
        <title>Assembly of a phased diploid Candida albicans genome facilitates allele-specific measurements and provides a simple model for repeat and indel structure.</title>
        <authorList>
            <person name="Muzzey D."/>
            <person name="Schwartz K."/>
            <person name="Weissman J.S."/>
            <person name="Sherlock G."/>
        </authorList>
    </citation>
    <scope>NUCLEOTIDE SEQUENCE [LARGE SCALE GENOMIC DNA]</scope>
    <source>
        <strain evidence="7">SC5314 / ATCC MYA-2876</strain>
    </source>
</reference>
<dbReference type="Pfam" id="PF10187">
    <property type="entry name" value="FAM192A_Fyv6_N"/>
    <property type="match status" value="1"/>
</dbReference>
<dbReference type="InParanoid" id="A0A1D8PCD5"/>
<evidence type="ECO:0000259" key="4">
    <source>
        <dbReference type="Pfam" id="PF10187"/>
    </source>
</evidence>
<dbReference type="AlphaFoldDB" id="A0A1D8PCD5"/>
<gene>
    <name evidence="6" type="ordered locus">CAALFM_C100970WA</name>
    <name evidence="5" type="ordered locus">orf19.6008.3</name>
</gene>
<name>A0A1D8PCD5_CANAL</name>
<dbReference type="VEuPathDB" id="FungiDB:C1_00970W_A"/>
<dbReference type="InterPro" id="IPR019331">
    <property type="entry name" value="FAM192A/Fyv6_N"/>
</dbReference>
<feature type="domain" description="FAM192A/Fyv6 N-terminal" evidence="4">
    <location>
        <begin position="3"/>
        <end position="75"/>
    </location>
</feature>
<evidence type="ECO:0000313" key="5">
    <source>
        <dbReference type="CGD" id="CAL0000192179"/>
    </source>
</evidence>
<dbReference type="SMR" id="A0A1D8PCD5"/>
<dbReference type="STRING" id="237561.A0A1D8PCD5"/>
<dbReference type="RefSeq" id="XP_019330607.1">
    <property type="nucleotide sequence ID" value="XM_019475062.1"/>
</dbReference>
<feature type="region of interest" description="Disordered" evidence="3">
    <location>
        <begin position="1"/>
        <end position="25"/>
    </location>
</feature>
<keyword evidence="2" id="KW-0539">Nucleus</keyword>
<evidence type="ECO:0000256" key="2">
    <source>
        <dbReference type="ARBA" id="ARBA00023242"/>
    </source>
</evidence>
<organism evidence="6 7">
    <name type="scientific">Candida albicans (strain SC5314 / ATCC MYA-2876)</name>
    <name type="common">Yeast</name>
    <dbReference type="NCBI Taxonomy" id="237561"/>
    <lineage>
        <taxon>Eukaryota</taxon>
        <taxon>Fungi</taxon>
        <taxon>Dikarya</taxon>
        <taxon>Ascomycota</taxon>
        <taxon>Saccharomycotina</taxon>
        <taxon>Pichiomycetes</taxon>
        <taxon>Debaryomycetaceae</taxon>
        <taxon>Candida/Lodderomyces clade</taxon>
        <taxon>Candida</taxon>
    </lineage>
</organism>
<dbReference type="CGD" id="CAL0000192179">
    <property type="gene designation" value="orf19.6008.3"/>
</dbReference>
<evidence type="ECO:0000313" key="6">
    <source>
        <dbReference type="EMBL" id="AOW25794.1"/>
    </source>
</evidence>
<evidence type="ECO:0000256" key="1">
    <source>
        <dbReference type="ARBA" id="ARBA00004123"/>
    </source>
</evidence>
<dbReference type="OMA" id="KIEAMEG"/>
<sequence>MEKEDQKSERKTLKQQLSENRTRRFHEYQKRLESKNSAYLLDKNSTKFYEELRQRDLDEERKIKSQEAIELQRFKQLRERKKASSKQTKNISLGSISKPAILPRKNLQKARENTLERRLLEQSSTKDDKEEDNSDSGKNGILTGYESSEDED</sequence>
<comment type="subcellular location">
    <subcellularLocation>
        <location evidence="1">Nucleus</location>
    </subcellularLocation>
</comment>
<accession>A0A1D8PCD5</accession>
<evidence type="ECO:0000313" key="7">
    <source>
        <dbReference type="Proteomes" id="UP000000559"/>
    </source>
</evidence>
<reference evidence="6 7" key="1">
    <citation type="journal article" date="2004" name="Proc. Natl. Acad. Sci. U.S.A.">
        <title>The diploid genome sequence of Candida albicans.</title>
        <authorList>
            <person name="Jones T."/>
            <person name="Federspiel N.A."/>
            <person name="Chibana H."/>
            <person name="Dungan J."/>
            <person name="Kalman S."/>
            <person name="Magee B.B."/>
            <person name="Newport G."/>
            <person name="Thorstenson Y.R."/>
            <person name="Agabian N."/>
            <person name="Magee P.T."/>
            <person name="Davis R.W."/>
            <person name="Scherer S."/>
        </authorList>
    </citation>
    <scope>NUCLEOTIDE SEQUENCE [LARGE SCALE GENOMIC DNA]</scope>
    <source>
        <strain evidence="7">SC5314 / ATCC MYA-2876</strain>
    </source>
</reference>
<feature type="compositionally biased region" description="Basic and acidic residues" evidence="3">
    <location>
        <begin position="1"/>
        <end position="12"/>
    </location>
</feature>
<protein>
    <recommendedName>
        <fullName evidence="4">FAM192A/Fyv6 N-terminal domain-containing protein</fullName>
    </recommendedName>
</protein>
<dbReference type="OrthoDB" id="4026176at2759"/>